<proteinExistence type="predicted"/>
<sequence>MGDLKVDETFQDAVFITSTKTGLGIAGLTPTCHFVKISDGTRVAGTVQEVGAGWYRVTDFTNDADGSWGTEWAVPGAYTIHGKVKEFKVGGGILAELLHVAAHEALIFPDDTNKTCPVASGVGAHT</sequence>
<protein>
    <submittedName>
        <fullName evidence="1">Uncharacterized protein</fullName>
    </submittedName>
</protein>
<comment type="caution">
    <text evidence="1">The sequence shown here is derived from an EMBL/GenBank/DDBJ whole genome shotgun (WGS) entry which is preliminary data.</text>
</comment>
<dbReference type="EMBL" id="BARS01015546">
    <property type="protein sequence ID" value="GAF91673.1"/>
    <property type="molecule type" value="Genomic_DNA"/>
</dbReference>
<organism evidence="1">
    <name type="scientific">marine sediment metagenome</name>
    <dbReference type="NCBI Taxonomy" id="412755"/>
    <lineage>
        <taxon>unclassified sequences</taxon>
        <taxon>metagenomes</taxon>
        <taxon>ecological metagenomes</taxon>
    </lineage>
</organism>
<reference evidence="1" key="1">
    <citation type="journal article" date="2014" name="Front. Microbiol.">
        <title>High frequency of phylogenetically diverse reductive dehalogenase-homologous genes in deep subseafloor sedimentary metagenomes.</title>
        <authorList>
            <person name="Kawai M."/>
            <person name="Futagami T."/>
            <person name="Toyoda A."/>
            <person name="Takaki Y."/>
            <person name="Nishi S."/>
            <person name="Hori S."/>
            <person name="Arai W."/>
            <person name="Tsubouchi T."/>
            <person name="Morono Y."/>
            <person name="Uchiyama I."/>
            <person name="Ito T."/>
            <person name="Fujiyama A."/>
            <person name="Inagaki F."/>
            <person name="Takami H."/>
        </authorList>
    </citation>
    <scope>NUCLEOTIDE SEQUENCE</scope>
    <source>
        <strain evidence="1">Expedition CK06-06</strain>
    </source>
</reference>
<feature type="non-terminal residue" evidence="1">
    <location>
        <position position="126"/>
    </location>
</feature>
<accession>X0TDR9</accession>
<gene>
    <name evidence="1" type="ORF">S01H1_25705</name>
</gene>
<dbReference type="AlphaFoldDB" id="X0TDR9"/>
<name>X0TDR9_9ZZZZ</name>
<evidence type="ECO:0000313" key="1">
    <source>
        <dbReference type="EMBL" id="GAF91673.1"/>
    </source>
</evidence>